<keyword evidence="1" id="KW-0175">Coiled coil</keyword>
<feature type="chain" id="PRO_5020333985" evidence="3">
    <location>
        <begin position="22"/>
        <end position="708"/>
    </location>
</feature>
<name>A0A4Q2DB13_9AGAR</name>
<evidence type="ECO:0000256" key="3">
    <source>
        <dbReference type="SAM" id="SignalP"/>
    </source>
</evidence>
<feature type="coiled-coil region" evidence="1">
    <location>
        <begin position="151"/>
        <end position="178"/>
    </location>
</feature>
<comment type="caution">
    <text evidence="4">The sequence shown here is derived from an EMBL/GenBank/DDBJ whole genome shotgun (WGS) entry which is preliminary data.</text>
</comment>
<evidence type="ECO:0000313" key="4">
    <source>
        <dbReference type="EMBL" id="RXW16850.1"/>
    </source>
</evidence>
<accession>A0A4Q2DB13</accession>
<feature type="region of interest" description="Disordered" evidence="2">
    <location>
        <begin position="289"/>
        <end position="322"/>
    </location>
</feature>
<feature type="coiled-coil region" evidence="1">
    <location>
        <begin position="257"/>
        <end position="284"/>
    </location>
</feature>
<protein>
    <submittedName>
        <fullName evidence="4">Uncharacterized protein</fullName>
    </submittedName>
</protein>
<sequence length="708" mass="78387">MLTKAATGAAITAFLALLVQARNREQNALVAKVQKRQSEDEATIAELREHLSTLEAQLGSTSAQNPTLTEGNKAGSLSTQKSVDTFPEDLSSARGREGQRDAKIAELEAAPAEDETAVADLRQELLTLSARILSTSAQNHPLTEESEKDGADFLSEDLSNAREEVAQHNATITDSQEAQAEDEATFADLLEQLSTLSAPLLSKSGESRALTEEKKEYESSSLSMMQESIDTPSKDVLRAREEVAQHKATITYLEGVRDEDESTIAALRQELLALKARLLSTNDENRALTEGNKEHEASSPSKQESIDTLSEGLSSTREEVAQPSATITALKALTKENKEYEARFHSMKESIDTLHKDLSSAIEKVARRKAKIKHLKQGQAEDKTKIADLRQQLSTSKVRFLLINDENRAWVEENKRYEADSISMQEFIETLSEDLLSAREEHNATITHLKAAKAKEESTIADLREQLSTLEAHRVPTGDDEECDTSSLSMQEVIKTLSEDLWTVKERVTRRDAMIVHLKEVQTEDETTIAVLLQQLSTLETQLTSTNEENRALMEKNKEYEASFLSKKESMDTLSKELSIAIGRVGRRNATITHLKEGQAEDKTTIADLRQQLSMSKKSIDTLFVDLSSARQELVQHNATITDLKAAQAKSEAKNTQLRDKLFEVSIKNISMGDQLDRGEHLEVRRPSTESGVKGKSSGVSEGSSHAF</sequence>
<feature type="signal peptide" evidence="3">
    <location>
        <begin position="1"/>
        <end position="21"/>
    </location>
</feature>
<dbReference type="EMBL" id="SDEE01000395">
    <property type="protein sequence ID" value="RXW16850.1"/>
    <property type="molecule type" value="Genomic_DNA"/>
</dbReference>
<proteinExistence type="predicted"/>
<feature type="coiled-coil region" evidence="1">
    <location>
        <begin position="446"/>
        <end position="473"/>
    </location>
</feature>
<gene>
    <name evidence="4" type="ORF">EST38_g8999</name>
</gene>
<dbReference type="AlphaFoldDB" id="A0A4Q2DB13"/>
<evidence type="ECO:0000256" key="1">
    <source>
        <dbReference type="SAM" id="Coils"/>
    </source>
</evidence>
<keyword evidence="3" id="KW-0732">Signal</keyword>
<keyword evidence="5" id="KW-1185">Reference proteome</keyword>
<feature type="compositionally biased region" description="Basic and acidic residues" evidence="2">
    <location>
        <begin position="678"/>
        <end position="688"/>
    </location>
</feature>
<feature type="compositionally biased region" description="Polar residues" evidence="2">
    <location>
        <begin position="298"/>
        <end position="315"/>
    </location>
</feature>
<dbReference type="Proteomes" id="UP000290288">
    <property type="component" value="Unassembled WGS sequence"/>
</dbReference>
<feature type="region of interest" description="Disordered" evidence="2">
    <location>
        <begin position="59"/>
        <end position="100"/>
    </location>
</feature>
<reference evidence="4 5" key="1">
    <citation type="submission" date="2019-01" db="EMBL/GenBank/DDBJ databases">
        <title>Draft genome sequence of Psathyrella aberdarensis IHI B618.</title>
        <authorList>
            <person name="Buettner E."/>
            <person name="Kellner H."/>
        </authorList>
    </citation>
    <scope>NUCLEOTIDE SEQUENCE [LARGE SCALE GENOMIC DNA]</scope>
    <source>
        <strain evidence="4 5">IHI B618</strain>
    </source>
</reference>
<evidence type="ECO:0000313" key="5">
    <source>
        <dbReference type="Proteomes" id="UP000290288"/>
    </source>
</evidence>
<feature type="region of interest" description="Disordered" evidence="2">
    <location>
        <begin position="678"/>
        <end position="708"/>
    </location>
</feature>
<organism evidence="4 5">
    <name type="scientific">Candolleomyces aberdarensis</name>
    <dbReference type="NCBI Taxonomy" id="2316362"/>
    <lineage>
        <taxon>Eukaryota</taxon>
        <taxon>Fungi</taxon>
        <taxon>Dikarya</taxon>
        <taxon>Basidiomycota</taxon>
        <taxon>Agaricomycotina</taxon>
        <taxon>Agaricomycetes</taxon>
        <taxon>Agaricomycetidae</taxon>
        <taxon>Agaricales</taxon>
        <taxon>Agaricineae</taxon>
        <taxon>Psathyrellaceae</taxon>
        <taxon>Candolleomyces</taxon>
    </lineage>
</organism>
<feature type="compositionally biased region" description="Low complexity" evidence="2">
    <location>
        <begin position="690"/>
        <end position="708"/>
    </location>
</feature>
<feature type="compositionally biased region" description="Polar residues" evidence="2">
    <location>
        <begin position="59"/>
        <end position="83"/>
    </location>
</feature>
<feature type="coiled-coil region" evidence="1">
    <location>
        <begin position="529"/>
        <end position="563"/>
    </location>
</feature>
<feature type="compositionally biased region" description="Basic and acidic residues" evidence="2">
    <location>
        <begin position="205"/>
        <end position="218"/>
    </location>
</feature>
<feature type="region of interest" description="Disordered" evidence="2">
    <location>
        <begin position="204"/>
        <end position="228"/>
    </location>
</feature>
<evidence type="ECO:0000256" key="2">
    <source>
        <dbReference type="SAM" id="MobiDB-lite"/>
    </source>
</evidence>
<dbReference type="OrthoDB" id="10497371at2759"/>